<evidence type="ECO:0008006" key="4">
    <source>
        <dbReference type="Google" id="ProtNLM"/>
    </source>
</evidence>
<name>A0ABT5F3V1_9BACT</name>
<keyword evidence="1" id="KW-0732">Signal</keyword>
<dbReference type="EMBL" id="JAQNDO010000001">
    <property type="protein sequence ID" value="MDC0748083.1"/>
    <property type="molecule type" value="Genomic_DNA"/>
</dbReference>
<organism evidence="2 3">
    <name type="scientific">Polyangium mundeleinium</name>
    <dbReference type="NCBI Taxonomy" id="2995306"/>
    <lineage>
        <taxon>Bacteria</taxon>
        <taxon>Pseudomonadati</taxon>
        <taxon>Myxococcota</taxon>
        <taxon>Polyangia</taxon>
        <taxon>Polyangiales</taxon>
        <taxon>Polyangiaceae</taxon>
        <taxon>Polyangium</taxon>
    </lineage>
</organism>
<evidence type="ECO:0000256" key="1">
    <source>
        <dbReference type="SAM" id="SignalP"/>
    </source>
</evidence>
<accession>A0ABT5F3V1</accession>
<evidence type="ECO:0000313" key="2">
    <source>
        <dbReference type="EMBL" id="MDC0748083.1"/>
    </source>
</evidence>
<feature type="chain" id="PRO_5047412495" description="Lipoprotein" evidence="1">
    <location>
        <begin position="29"/>
        <end position="275"/>
    </location>
</feature>
<gene>
    <name evidence="2" type="ORF">POL67_42540</name>
</gene>
<sequence>MTHLVLPSRATCASIVGLLLAAAACGPATESEDESVDVEQALDAFDVSQNEAALVVAAIARLDPKNANPDLAAVKAAATAGLVFRPADCVTSTRKDNTVNYLLAGCVGPFKTGKLDGTLDVVFSVGATGLHALASARDLRASRAILDIDSEGFFSLDPDGETRRLVVEASGEGQGPRGHRIERAGEYTVTWNATEKCATFEGDFETRAGTRVFRTAVSDFARCAGECPAAGGEIVHEKKDLGISIRITFDGSAVASWSSSRGKSGTIPLFCGAGA</sequence>
<dbReference type="RefSeq" id="WP_271926867.1">
    <property type="nucleotide sequence ID" value="NZ_JAQNDO010000001.1"/>
</dbReference>
<evidence type="ECO:0000313" key="3">
    <source>
        <dbReference type="Proteomes" id="UP001221411"/>
    </source>
</evidence>
<proteinExistence type="predicted"/>
<comment type="caution">
    <text evidence="2">The sequence shown here is derived from an EMBL/GenBank/DDBJ whole genome shotgun (WGS) entry which is preliminary data.</text>
</comment>
<keyword evidence="3" id="KW-1185">Reference proteome</keyword>
<reference evidence="2 3" key="1">
    <citation type="submission" date="2022-11" db="EMBL/GenBank/DDBJ databases">
        <title>Minimal conservation of predation-associated metabolite biosynthetic gene clusters underscores biosynthetic potential of Myxococcota including descriptions for ten novel species: Archangium lansinium sp. nov., Myxococcus landrumus sp. nov., Nannocystis bai.</title>
        <authorList>
            <person name="Ahearne A."/>
            <person name="Stevens C."/>
            <person name="Dowd S."/>
        </authorList>
    </citation>
    <scope>NUCLEOTIDE SEQUENCE [LARGE SCALE GENOMIC DNA]</scope>
    <source>
        <strain evidence="2 3">RJM3</strain>
    </source>
</reference>
<dbReference type="Proteomes" id="UP001221411">
    <property type="component" value="Unassembled WGS sequence"/>
</dbReference>
<feature type="signal peptide" evidence="1">
    <location>
        <begin position="1"/>
        <end position="28"/>
    </location>
</feature>
<protein>
    <recommendedName>
        <fullName evidence="4">Lipoprotein</fullName>
    </recommendedName>
</protein>